<evidence type="ECO:0000256" key="3">
    <source>
        <dbReference type="ARBA" id="ARBA00012438"/>
    </source>
</evidence>
<evidence type="ECO:0000256" key="2">
    <source>
        <dbReference type="ARBA" id="ARBA00004236"/>
    </source>
</evidence>
<evidence type="ECO:0000256" key="5">
    <source>
        <dbReference type="ARBA" id="ARBA00022475"/>
    </source>
</evidence>
<evidence type="ECO:0000256" key="15">
    <source>
        <dbReference type="SAM" id="Phobius"/>
    </source>
</evidence>
<dbReference type="PRINTS" id="PR00344">
    <property type="entry name" value="BCTRLSENSOR"/>
</dbReference>
<feature type="domain" description="Histidine kinase" evidence="16">
    <location>
        <begin position="188"/>
        <end position="411"/>
    </location>
</feature>
<evidence type="ECO:0000256" key="10">
    <source>
        <dbReference type="ARBA" id="ARBA00022777"/>
    </source>
</evidence>
<keyword evidence="8 15" id="KW-0812">Transmembrane</keyword>
<dbReference type="PROSITE" id="PS50109">
    <property type="entry name" value="HIS_KIN"/>
    <property type="match status" value="1"/>
</dbReference>
<keyword evidence="14 15" id="KW-0472">Membrane</keyword>
<dbReference type="InterPro" id="IPR035965">
    <property type="entry name" value="PAS-like_dom_sf"/>
</dbReference>
<dbReference type="Gene3D" id="3.30.450.20">
    <property type="entry name" value="PAS domain"/>
    <property type="match status" value="1"/>
</dbReference>
<keyword evidence="13" id="KW-0902">Two-component regulatory system</keyword>
<dbReference type="GO" id="GO:0005524">
    <property type="term" value="F:ATP binding"/>
    <property type="evidence" value="ECO:0007669"/>
    <property type="project" value="UniProtKB-KW"/>
</dbReference>
<dbReference type="GO" id="GO:0000155">
    <property type="term" value="F:phosphorelay sensor kinase activity"/>
    <property type="evidence" value="ECO:0007669"/>
    <property type="project" value="InterPro"/>
</dbReference>
<gene>
    <name evidence="17" type="primary">phoR</name>
    <name evidence="17" type="ORF">D5400_05285</name>
</gene>
<protein>
    <recommendedName>
        <fullName evidence="3">histidine kinase</fullName>
        <ecNumber evidence="3">2.7.13.3</ecNumber>
    </recommendedName>
</protein>
<keyword evidence="10 17" id="KW-0418">Kinase</keyword>
<dbReference type="SMART" id="SM00387">
    <property type="entry name" value="HATPase_c"/>
    <property type="match status" value="1"/>
</dbReference>
<keyword evidence="6" id="KW-0597">Phosphoprotein</keyword>
<evidence type="ECO:0000256" key="4">
    <source>
        <dbReference type="ARBA" id="ARBA00022448"/>
    </source>
</evidence>
<evidence type="ECO:0000313" key="18">
    <source>
        <dbReference type="Proteomes" id="UP000268192"/>
    </source>
</evidence>
<dbReference type="FunFam" id="3.30.565.10:FF:000006">
    <property type="entry name" value="Sensor histidine kinase WalK"/>
    <property type="match status" value="1"/>
</dbReference>
<evidence type="ECO:0000256" key="13">
    <source>
        <dbReference type="ARBA" id="ARBA00023012"/>
    </source>
</evidence>
<evidence type="ECO:0000256" key="8">
    <source>
        <dbReference type="ARBA" id="ARBA00022692"/>
    </source>
</evidence>
<evidence type="ECO:0000256" key="9">
    <source>
        <dbReference type="ARBA" id="ARBA00022741"/>
    </source>
</evidence>
<accession>A0A3S9B9I5</accession>
<keyword evidence="9" id="KW-0547">Nucleotide-binding</keyword>
<feature type="transmembrane region" description="Helical" evidence="15">
    <location>
        <begin position="7"/>
        <end position="26"/>
    </location>
</feature>
<keyword evidence="18" id="KW-1185">Reference proteome</keyword>
<sequence>MSLKDARYILIAGALAIAAFAASGAIGWLSGALLYLIIALAAALPRRSRSMRLAARQKAPAMDWRQAIALPLQAMDEPAYLLRVDGTVKFQNEAAEALFGVSEPNTHLSGRIRSPAILGMVQQAMEDDEPRSVDHSERVPSERWFQVRCAPIAGAPARDHSGKLYLLTFRDMTEARRMDRMRSDFVANASHELRTPLASLTGFIETIKGPAKNDRDAQARFLDIMYEQATRMTRLVDDLMSLSRLEMKTHVAPTDRVDLNRLVAHVTDSMKPLAAEMGVTVALTVPDERVVIQGDRDELIQVLQNLIENACKYGQSGGRVDVAVDVLPTDEGYGSAELRVRDYGPGIAPEHVPRLTERFYRVDIESSRSKRGTGLGLAIVKHILTRHRTRLVVQSTLGEGTTFIVRFERQKTPNDVVLRLIDKEKQGLRVS</sequence>
<dbReference type="AlphaFoldDB" id="A0A3S9B9I5"/>
<dbReference type="InterPro" id="IPR003594">
    <property type="entry name" value="HATPase_dom"/>
</dbReference>
<dbReference type="SUPFAM" id="SSF55785">
    <property type="entry name" value="PYP-like sensor domain (PAS domain)"/>
    <property type="match status" value="1"/>
</dbReference>
<dbReference type="InterPro" id="IPR050351">
    <property type="entry name" value="BphY/WalK/GraS-like"/>
</dbReference>
<reference evidence="17 18" key="1">
    <citation type="submission" date="2018-09" db="EMBL/GenBank/DDBJ databases">
        <title>Marinorhizobium profundi gen. nov., sp. nov., isolated from a deep-sea sediment sample from the New Britain Trench and proposal of Marinorhizobiaceae fam. nov. in the order Rhizobiales of the class Alphaproteobacteria.</title>
        <authorList>
            <person name="Cao J."/>
        </authorList>
    </citation>
    <scope>NUCLEOTIDE SEQUENCE [LARGE SCALE GENOMIC DNA]</scope>
    <source>
        <strain evidence="17 18">WS11</strain>
    </source>
</reference>
<dbReference type="SUPFAM" id="SSF55874">
    <property type="entry name" value="ATPase domain of HSP90 chaperone/DNA topoisomerase II/histidine kinase"/>
    <property type="match status" value="1"/>
</dbReference>
<evidence type="ECO:0000256" key="1">
    <source>
        <dbReference type="ARBA" id="ARBA00000085"/>
    </source>
</evidence>
<keyword evidence="5" id="KW-1003">Cell membrane</keyword>
<dbReference type="InterPro" id="IPR014310">
    <property type="entry name" value="Sig_transdc_His_kinase_PhoR"/>
</dbReference>
<comment type="catalytic activity">
    <reaction evidence="1">
        <text>ATP + protein L-histidine = ADP + protein N-phospho-L-histidine.</text>
        <dbReference type="EC" id="2.7.13.3"/>
    </reaction>
</comment>
<dbReference type="EC" id="2.7.13.3" evidence="3"/>
<dbReference type="NCBIfam" id="TIGR02966">
    <property type="entry name" value="phoR_proteo"/>
    <property type="match status" value="1"/>
</dbReference>
<dbReference type="InterPro" id="IPR003661">
    <property type="entry name" value="HisK_dim/P_dom"/>
</dbReference>
<dbReference type="KEGG" id="abaw:D5400_05285"/>
<dbReference type="Pfam" id="PF02518">
    <property type="entry name" value="HATPase_c"/>
    <property type="match status" value="1"/>
</dbReference>
<evidence type="ECO:0000256" key="6">
    <source>
        <dbReference type="ARBA" id="ARBA00022553"/>
    </source>
</evidence>
<evidence type="ECO:0000256" key="14">
    <source>
        <dbReference type="ARBA" id="ARBA00023136"/>
    </source>
</evidence>
<evidence type="ECO:0000259" key="16">
    <source>
        <dbReference type="PROSITE" id="PS50109"/>
    </source>
</evidence>
<dbReference type="Pfam" id="PF00512">
    <property type="entry name" value="HisKA"/>
    <property type="match status" value="1"/>
</dbReference>
<dbReference type="Gene3D" id="1.10.287.130">
    <property type="match status" value="1"/>
</dbReference>
<dbReference type="FunFam" id="1.10.287.130:FF:000008">
    <property type="entry name" value="Two-component sensor histidine kinase"/>
    <property type="match status" value="1"/>
</dbReference>
<dbReference type="InterPro" id="IPR036097">
    <property type="entry name" value="HisK_dim/P_sf"/>
</dbReference>
<dbReference type="Gene3D" id="3.30.565.10">
    <property type="entry name" value="Histidine kinase-like ATPase, C-terminal domain"/>
    <property type="match status" value="1"/>
</dbReference>
<dbReference type="SMART" id="SM00388">
    <property type="entry name" value="HisKA"/>
    <property type="match status" value="1"/>
</dbReference>
<keyword evidence="12 15" id="KW-1133">Transmembrane helix</keyword>
<dbReference type="InterPro" id="IPR005467">
    <property type="entry name" value="His_kinase_dom"/>
</dbReference>
<dbReference type="InterPro" id="IPR004358">
    <property type="entry name" value="Sig_transdc_His_kin-like_C"/>
</dbReference>
<keyword evidence="7" id="KW-0808">Transferase</keyword>
<evidence type="ECO:0000256" key="12">
    <source>
        <dbReference type="ARBA" id="ARBA00022989"/>
    </source>
</evidence>
<dbReference type="Proteomes" id="UP000268192">
    <property type="component" value="Chromosome"/>
</dbReference>
<evidence type="ECO:0000256" key="11">
    <source>
        <dbReference type="ARBA" id="ARBA00022840"/>
    </source>
</evidence>
<dbReference type="CDD" id="cd00082">
    <property type="entry name" value="HisKA"/>
    <property type="match status" value="1"/>
</dbReference>
<dbReference type="GO" id="GO:0016036">
    <property type="term" value="P:cellular response to phosphate starvation"/>
    <property type="evidence" value="ECO:0007669"/>
    <property type="project" value="TreeGrafter"/>
</dbReference>
<evidence type="ECO:0000313" key="17">
    <source>
        <dbReference type="EMBL" id="AZN73595.1"/>
    </source>
</evidence>
<dbReference type="GO" id="GO:0005886">
    <property type="term" value="C:plasma membrane"/>
    <property type="evidence" value="ECO:0007669"/>
    <property type="project" value="UniProtKB-SubCell"/>
</dbReference>
<organism evidence="17 18">
    <name type="scientific">Georhizobium profundi</name>
    <dbReference type="NCBI Taxonomy" id="2341112"/>
    <lineage>
        <taxon>Bacteria</taxon>
        <taxon>Pseudomonadati</taxon>
        <taxon>Pseudomonadota</taxon>
        <taxon>Alphaproteobacteria</taxon>
        <taxon>Hyphomicrobiales</taxon>
        <taxon>Rhizobiaceae</taxon>
        <taxon>Georhizobium</taxon>
    </lineage>
</organism>
<dbReference type="SUPFAM" id="SSF47384">
    <property type="entry name" value="Homodimeric domain of signal transducing histidine kinase"/>
    <property type="match status" value="1"/>
</dbReference>
<keyword evidence="11" id="KW-0067">ATP-binding</keyword>
<comment type="subcellular location">
    <subcellularLocation>
        <location evidence="2">Cell membrane</location>
    </subcellularLocation>
</comment>
<dbReference type="OrthoDB" id="9813151at2"/>
<dbReference type="GO" id="GO:0004721">
    <property type="term" value="F:phosphoprotein phosphatase activity"/>
    <property type="evidence" value="ECO:0007669"/>
    <property type="project" value="TreeGrafter"/>
</dbReference>
<dbReference type="EMBL" id="CP032509">
    <property type="protein sequence ID" value="AZN73595.1"/>
    <property type="molecule type" value="Genomic_DNA"/>
</dbReference>
<dbReference type="InterPro" id="IPR036890">
    <property type="entry name" value="HATPase_C_sf"/>
</dbReference>
<proteinExistence type="predicted"/>
<keyword evidence="4" id="KW-0813">Transport</keyword>
<name>A0A3S9B9I5_9HYPH</name>
<evidence type="ECO:0000256" key="7">
    <source>
        <dbReference type="ARBA" id="ARBA00022679"/>
    </source>
</evidence>
<dbReference type="PANTHER" id="PTHR45453:SF1">
    <property type="entry name" value="PHOSPHATE REGULON SENSOR PROTEIN PHOR"/>
    <property type="match status" value="1"/>
</dbReference>
<dbReference type="PANTHER" id="PTHR45453">
    <property type="entry name" value="PHOSPHATE REGULON SENSOR PROTEIN PHOR"/>
    <property type="match status" value="1"/>
</dbReference>